<dbReference type="EMBL" id="CAJPWZ010002455">
    <property type="protein sequence ID" value="CAG2238553.1"/>
    <property type="molecule type" value="Genomic_DNA"/>
</dbReference>
<dbReference type="CDD" id="cd19757">
    <property type="entry name" value="Bbox1"/>
    <property type="match status" value="1"/>
</dbReference>
<comment type="caution">
    <text evidence="4">The sequence shown here is derived from an EMBL/GenBank/DDBJ whole genome shotgun (WGS) entry which is preliminary data.</text>
</comment>
<dbReference type="GO" id="GO:0005654">
    <property type="term" value="C:nucleoplasm"/>
    <property type="evidence" value="ECO:0007669"/>
    <property type="project" value="TreeGrafter"/>
</dbReference>
<evidence type="ECO:0000313" key="5">
    <source>
        <dbReference type="Proteomes" id="UP000683360"/>
    </source>
</evidence>
<dbReference type="Gene3D" id="3.30.160.60">
    <property type="entry name" value="Classic Zinc Finger"/>
    <property type="match status" value="1"/>
</dbReference>
<evidence type="ECO:0000313" key="4">
    <source>
        <dbReference type="EMBL" id="CAG2238553.1"/>
    </source>
</evidence>
<dbReference type="GO" id="GO:0061630">
    <property type="term" value="F:ubiquitin protein ligase activity"/>
    <property type="evidence" value="ECO:0007669"/>
    <property type="project" value="TreeGrafter"/>
</dbReference>
<dbReference type="Gene3D" id="2.120.10.30">
    <property type="entry name" value="TolB, C-terminal domain"/>
    <property type="match status" value="1"/>
</dbReference>
<proteinExistence type="predicted"/>
<dbReference type="GO" id="GO:0008270">
    <property type="term" value="F:zinc ion binding"/>
    <property type="evidence" value="ECO:0007669"/>
    <property type="project" value="UniProtKB-KW"/>
</dbReference>
<feature type="coiled-coil region" evidence="2">
    <location>
        <begin position="178"/>
        <end position="212"/>
    </location>
</feature>
<keyword evidence="1" id="KW-0863">Zinc-finger</keyword>
<dbReference type="GO" id="GO:0060340">
    <property type="term" value="P:positive regulation of type I interferon-mediated signaling pathway"/>
    <property type="evidence" value="ECO:0007669"/>
    <property type="project" value="TreeGrafter"/>
</dbReference>
<dbReference type="PROSITE" id="PS50119">
    <property type="entry name" value="ZF_BBOX"/>
    <property type="match status" value="1"/>
</dbReference>
<gene>
    <name evidence="4" type="ORF">MEDL_50977</name>
</gene>
<sequence>MAESSEFRCGPCESRNLSNNALLWCSVCEEGLCTECSEYHKVSKSSRQHSTLPIQNYHDLPSFFRSLSKTCHLHGEPLVLYCGTHQESGCAECIAFKHTKCIGVTLLSQTVKGIKDSEYISITKRKIRGIRTHIEEMKQNRHANIVRLQQQRVSICEEVTRYRDTVNKHLDDIEAKILKKMLETVESESEKCKQAEEKLEGQLSKIVDHERSLSNIENYENEEHLFLGMTYLNKCLLTEELKSNTKHDDFQEKDVELVLAEEMKNFTNIVCMGNIKTSNKPNSLPDGRIVLAIANENESKGGYIDGFKADGSHSFSQPHSECPFGISWINNNLLVSFSKAKILASLGHTYFNTVHFLISKGNVYGLSCYGDRLAFAVRGKGIVLADKEGTLIKTIPTVDNGSLAHIHLCKTKLFYTDYNKNYLYCLDLNGEELWKSTFEEIKGPRNICTDESGNIFVAATESNAVYVISADGSKFMKLLGQDDGMSEPKAIYFNQQNSELIVVNKRGELFICSLQFL</sequence>
<dbReference type="InterPro" id="IPR011042">
    <property type="entry name" value="6-blade_b-propeller_TolB-like"/>
</dbReference>
<dbReference type="SUPFAM" id="SSF57845">
    <property type="entry name" value="B-box zinc-binding domain"/>
    <property type="match status" value="1"/>
</dbReference>
<dbReference type="InterPro" id="IPR047153">
    <property type="entry name" value="TRIM45/56/19-like"/>
</dbReference>
<dbReference type="SUPFAM" id="SSF101898">
    <property type="entry name" value="NHL repeat"/>
    <property type="match status" value="1"/>
</dbReference>
<keyword evidence="1" id="KW-0862">Zinc</keyword>
<dbReference type="PANTHER" id="PTHR25462:SF299">
    <property type="entry name" value="E3 UBIQUITIN-PROTEIN LIGASE TRIM56"/>
    <property type="match status" value="1"/>
</dbReference>
<dbReference type="AlphaFoldDB" id="A0A8S3U3V8"/>
<dbReference type="GO" id="GO:0045087">
    <property type="term" value="P:innate immune response"/>
    <property type="evidence" value="ECO:0007669"/>
    <property type="project" value="TreeGrafter"/>
</dbReference>
<evidence type="ECO:0000256" key="1">
    <source>
        <dbReference type="PROSITE-ProRule" id="PRU00024"/>
    </source>
</evidence>
<keyword evidence="1" id="KW-0479">Metal-binding</keyword>
<dbReference type="Proteomes" id="UP000683360">
    <property type="component" value="Unassembled WGS sequence"/>
</dbReference>
<accession>A0A8S3U3V8</accession>
<evidence type="ECO:0000256" key="2">
    <source>
        <dbReference type="SAM" id="Coils"/>
    </source>
</evidence>
<protein>
    <recommendedName>
        <fullName evidence="3">B box-type domain-containing protein</fullName>
    </recommendedName>
</protein>
<dbReference type="InterPro" id="IPR000315">
    <property type="entry name" value="Znf_B-box"/>
</dbReference>
<organism evidence="4 5">
    <name type="scientific">Mytilus edulis</name>
    <name type="common">Blue mussel</name>
    <dbReference type="NCBI Taxonomy" id="6550"/>
    <lineage>
        <taxon>Eukaryota</taxon>
        <taxon>Metazoa</taxon>
        <taxon>Spiralia</taxon>
        <taxon>Lophotrochozoa</taxon>
        <taxon>Mollusca</taxon>
        <taxon>Bivalvia</taxon>
        <taxon>Autobranchia</taxon>
        <taxon>Pteriomorphia</taxon>
        <taxon>Mytilida</taxon>
        <taxon>Mytiloidea</taxon>
        <taxon>Mytilidae</taxon>
        <taxon>Mytilinae</taxon>
        <taxon>Mytilus</taxon>
    </lineage>
</organism>
<keyword evidence="5" id="KW-1185">Reference proteome</keyword>
<keyword evidence="2" id="KW-0175">Coiled coil</keyword>
<reference evidence="4" key="1">
    <citation type="submission" date="2021-03" db="EMBL/GenBank/DDBJ databases">
        <authorList>
            <person name="Bekaert M."/>
        </authorList>
    </citation>
    <scope>NUCLEOTIDE SEQUENCE</scope>
</reference>
<name>A0A8S3U3V8_MYTED</name>
<feature type="domain" description="B box-type" evidence="3">
    <location>
        <begin position="12"/>
        <end position="54"/>
    </location>
</feature>
<evidence type="ECO:0000259" key="3">
    <source>
        <dbReference type="PROSITE" id="PS50119"/>
    </source>
</evidence>
<dbReference type="PANTHER" id="PTHR25462">
    <property type="entry name" value="BONUS, ISOFORM C-RELATED"/>
    <property type="match status" value="1"/>
</dbReference>
<dbReference type="OrthoDB" id="6094186at2759"/>